<dbReference type="SUPFAM" id="SSF103481">
    <property type="entry name" value="Multidrug resistance efflux transporter EmrE"/>
    <property type="match status" value="2"/>
</dbReference>
<dbReference type="Pfam" id="PF00892">
    <property type="entry name" value="EamA"/>
    <property type="match status" value="2"/>
</dbReference>
<dbReference type="AlphaFoldDB" id="A0A2S7F816"/>
<comment type="caution">
    <text evidence="4">The sequence shown here is derived from an EMBL/GenBank/DDBJ whole genome shotgun (WGS) entry which is preliminary data.</text>
</comment>
<protein>
    <recommendedName>
        <fullName evidence="3">EamA domain-containing protein</fullName>
    </recommendedName>
</protein>
<dbReference type="InterPro" id="IPR000620">
    <property type="entry name" value="EamA_dom"/>
</dbReference>
<feature type="transmembrane region" description="Helical" evidence="2">
    <location>
        <begin position="180"/>
        <end position="199"/>
    </location>
</feature>
<evidence type="ECO:0000256" key="1">
    <source>
        <dbReference type="ARBA" id="ARBA00007362"/>
    </source>
</evidence>
<dbReference type="EMBL" id="LRDH01000129">
    <property type="protein sequence ID" value="PPV13024.1"/>
    <property type="molecule type" value="Genomic_DNA"/>
</dbReference>
<evidence type="ECO:0000256" key="2">
    <source>
        <dbReference type="SAM" id="Phobius"/>
    </source>
</evidence>
<feature type="transmembrane region" description="Helical" evidence="2">
    <location>
        <begin position="7"/>
        <end position="26"/>
    </location>
</feature>
<dbReference type="InterPro" id="IPR037185">
    <property type="entry name" value="EmrE-like"/>
</dbReference>
<dbReference type="Gene3D" id="1.10.3730.20">
    <property type="match status" value="1"/>
</dbReference>
<organism evidence="4 5">
    <name type="scientific">Clostridium butyricum</name>
    <dbReference type="NCBI Taxonomy" id="1492"/>
    <lineage>
        <taxon>Bacteria</taxon>
        <taxon>Bacillati</taxon>
        <taxon>Bacillota</taxon>
        <taxon>Clostridia</taxon>
        <taxon>Eubacteriales</taxon>
        <taxon>Clostridiaceae</taxon>
        <taxon>Clostridium</taxon>
    </lineage>
</organism>
<dbReference type="PANTHER" id="PTHR22911">
    <property type="entry name" value="ACYL-MALONYL CONDENSING ENZYME-RELATED"/>
    <property type="match status" value="1"/>
</dbReference>
<feature type="transmembrane region" description="Helical" evidence="2">
    <location>
        <begin position="211"/>
        <end position="231"/>
    </location>
</feature>
<gene>
    <name evidence="4" type="ORF">AWN73_04500</name>
</gene>
<evidence type="ECO:0000313" key="5">
    <source>
        <dbReference type="Proteomes" id="UP000238081"/>
    </source>
</evidence>
<reference evidence="4 5" key="1">
    <citation type="submission" date="2016-01" db="EMBL/GenBank/DDBJ databases">
        <title>Characterization of the Clostridium difficile lineages that are prevalent in Hong Kong and China.</title>
        <authorList>
            <person name="Kwok J.S.-L."/>
            <person name="Lam W.-Y."/>
            <person name="Ip M."/>
            <person name="Chan T.-F."/>
            <person name="Hawkey P.M."/>
            <person name="Tsui S.K.-W."/>
        </authorList>
    </citation>
    <scope>NUCLEOTIDE SEQUENCE [LARGE SCALE GENOMIC DNA]</scope>
    <source>
        <strain evidence="4 5">300064</strain>
    </source>
</reference>
<feature type="transmembrane region" description="Helical" evidence="2">
    <location>
        <begin position="99"/>
        <end position="116"/>
    </location>
</feature>
<evidence type="ECO:0000259" key="3">
    <source>
        <dbReference type="Pfam" id="PF00892"/>
    </source>
</evidence>
<feature type="transmembrane region" description="Helical" evidence="2">
    <location>
        <begin position="67"/>
        <end position="87"/>
    </location>
</feature>
<feature type="transmembrane region" description="Helical" evidence="2">
    <location>
        <begin position="147"/>
        <end position="168"/>
    </location>
</feature>
<feature type="transmembrane region" description="Helical" evidence="2">
    <location>
        <begin position="38"/>
        <end position="55"/>
    </location>
</feature>
<evidence type="ECO:0000313" key="4">
    <source>
        <dbReference type="EMBL" id="PPV13024.1"/>
    </source>
</evidence>
<proteinExistence type="inferred from homology"/>
<keyword evidence="2" id="KW-0472">Membrane</keyword>
<dbReference type="PANTHER" id="PTHR22911:SF137">
    <property type="entry name" value="SOLUTE CARRIER FAMILY 35 MEMBER G2-RELATED"/>
    <property type="match status" value="1"/>
</dbReference>
<accession>A0A2S7F816</accession>
<dbReference type="Proteomes" id="UP000238081">
    <property type="component" value="Unassembled WGS sequence"/>
</dbReference>
<name>A0A2S7F816_CLOBU</name>
<feature type="domain" description="EamA" evidence="3">
    <location>
        <begin position="5"/>
        <end position="138"/>
    </location>
</feature>
<keyword evidence="2" id="KW-1133">Transmembrane helix</keyword>
<keyword evidence="2" id="KW-0812">Transmembrane</keyword>
<sequence>MNNYKGIIYAILSSIAFGIMPIFAKIAYKNGSNPTSSLLFRFLISGLILLLYLNFKKVSIKISVKQFLLLFFIGMFGYTITTITLFVSYNYLDSGLATALHYIYPALVCIFSFILYKENITKEKIFSLVLSIIGVYSLIAFESKTLNILGIFLALFSGLGYAINVISLSFKSIKSLDNRVVTMYICFGASLGMIIYGAFTESLTFTINLEMMISYLGLSIISTIASMLFLLKAIKIIGSTSASILATFEAVVSIIMGIIFLNEKLTFALILGTSLIIISTTILAREKSPKPCDRYNKLSNAIDINH</sequence>
<comment type="similarity">
    <text evidence="1">Belongs to the EamA transporter family.</text>
</comment>
<feature type="transmembrane region" description="Helical" evidence="2">
    <location>
        <begin position="125"/>
        <end position="141"/>
    </location>
</feature>
<feature type="domain" description="EamA" evidence="3">
    <location>
        <begin position="149"/>
        <end position="283"/>
    </location>
</feature>
<dbReference type="RefSeq" id="WP_027636018.1">
    <property type="nucleotide sequence ID" value="NZ_CAVLFH010000001.1"/>
</dbReference>
<feature type="transmembrane region" description="Helical" evidence="2">
    <location>
        <begin position="243"/>
        <end position="261"/>
    </location>
</feature>
<dbReference type="GO" id="GO:0016020">
    <property type="term" value="C:membrane"/>
    <property type="evidence" value="ECO:0007669"/>
    <property type="project" value="InterPro"/>
</dbReference>
<feature type="transmembrane region" description="Helical" evidence="2">
    <location>
        <begin position="267"/>
        <end position="284"/>
    </location>
</feature>